<dbReference type="AlphaFoldDB" id="A0A5K0XZW3"/>
<name>A0A5K0XZW3_9MAGN</name>
<evidence type="ECO:0000313" key="1">
    <source>
        <dbReference type="EMBL" id="VVV70879.1"/>
    </source>
</evidence>
<organism evidence="1">
    <name type="scientific">Nymphaea colorata</name>
    <name type="common">pocket water lily</name>
    <dbReference type="NCBI Taxonomy" id="210225"/>
    <lineage>
        <taxon>Eukaryota</taxon>
        <taxon>Viridiplantae</taxon>
        <taxon>Streptophyta</taxon>
        <taxon>Embryophyta</taxon>
        <taxon>Tracheophyta</taxon>
        <taxon>Spermatophyta</taxon>
        <taxon>Magnoliopsida</taxon>
        <taxon>Nymphaeales</taxon>
        <taxon>Nymphaeaceae</taxon>
        <taxon>Nymphaea</taxon>
    </lineage>
</organism>
<reference evidence="1" key="1">
    <citation type="submission" date="2019-09" db="EMBL/GenBank/DDBJ databases">
        <authorList>
            <person name="Zhang L."/>
        </authorList>
    </citation>
    <scope>NUCLEOTIDE SEQUENCE</scope>
</reference>
<protein>
    <submittedName>
        <fullName evidence="1">Uncharacterized protein</fullName>
    </submittedName>
</protein>
<gene>
    <name evidence="1" type="ORF">NYM_LOCUS7125</name>
</gene>
<accession>A0A5K0XZW3</accession>
<dbReference type="EMBL" id="LR721776">
    <property type="protein sequence ID" value="VVV70879.1"/>
    <property type="molecule type" value="Genomic_DNA"/>
</dbReference>
<sequence length="35" mass="3819">MGAGYSSWQNFFSTASLKHRISLLTISFGVQLTGI</sequence>
<proteinExistence type="predicted"/>